<keyword evidence="3 6" id="KW-0812">Transmembrane</keyword>
<keyword evidence="8" id="KW-1185">Reference proteome</keyword>
<evidence type="ECO:0000256" key="1">
    <source>
        <dbReference type="ARBA" id="ARBA00004651"/>
    </source>
</evidence>
<evidence type="ECO:0000313" key="7">
    <source>
        <dbReference type="EMBL" id="MDI9867392.1"/>
    </source>
</evidence>
<reference evidence="7 8" key="1">
    <citation type="submission" date="2023-05" db="EMBL/GenBank/DDBJ databases">
        <title>Novel species of genus Flectobacillus isolated from stream in China.</title>
        <authorList>
            <person name="Lu H."/>
        </authorList>
    </citation>
    <scope>NUCLEOTIDE SEQUENCE [LARGE SCALE GENOMIC DNA]</scope>
    <source>
        <strain evidence="7 8">DC10W</strain>
    </source>
</reference>
<dbReference type="PANTHER" id="PTHR30250">
    <property type="entry name" value="PST FAMILY PREDICTED COLANIC ACID TRANSPORTER"/>
    <property type="match status" value="1"/>
</dbReference>
<feature type="transmembrane region" description="Helical" evidence="6">
    <location>
        <begin position="415"/>
        <end position="442"/>
    </location>
</feature>
<evidence type="ECO:0000313" key="8">
    <source>
        <dbReference type="Proteomes" id="UP001236569"/>
    </source>
</evidence>
<protein>
    <recommendedName>
        <fullName evidence="9">Polysaccharide biosynthesis protein</fullName>
    </recommendedName>
</protein>
<sequence length="487" mass="55171">MFLALAVALYTSRVVLNTLGVVDYGIYNVVGGIVTMFTIITATMAGSTQRFLSLELGKVENGRVGETFNMFLTLHLILAVIVLLLGESVGFIFLFKNLVIPQERFWAASVVYHFSVFAFMVSIIKAPYDACLVAKENMKIYAYLGILDVVTKLIIVYILNVVIYDHLIMYAFMLFVVSSIITVISMIYVYKKYSEFRFMLFWDKHLFKSVSKYIGWNYLTAIGDVARFQGVNVILNIFFGPTVNAARGIAFQVQANVMNFVRNFQASVNPQLVKYHAKDDDEQMIFLMAKSCKISFGVLLLLAAPIIANCEYILTIWLGEIPKYSVLFCQLVLIQSLLECIAYPLWTVVGAIGKLRFSHLLGSFLYLIIPIFSYVILKSGAEPPIVFYISIFVMGLVLMMLIFRVNMLVPGYLRLLISDILVIPFLLVLIMSIVIIVCSNFLKPMLFYSFLQSSILIVFVHLVAFYLLGLNSNERTQIIGYIKNKFL</sequence>
<keyword evidence="4 6" id="KW-1133">Transmembrane helix</keyword>
<organism evidence="7 8">
    <name type="scientific">Flectobacillus longus</name>
    <dbReference type="NCBI Taxonomy" id="2984207"/>
    <lineage>
        <taxon>Bacteria</taxon>
        <taxon>Pseudomonadati</taxon>
        <taxon>Bacteroidota</taxon>
        <taxon>Cytophagia</taxon>
        <taxon>Cytophagales</taxon>
        <taxon>Flectobacillaceae</taxon>
        <taxon>Flectobacillus</taxon>
    </lineage>
</organism>
<feature type="transmembrane region" description="Helical" evidence="6">
    <location>
        <begin position="324"/>
        <end position="345"/>
    </location>
</feature>
<evidence type="ECO:0000256" key="2">
    <source>
        <dbReference type="ARBA" id="ARBA00022475"/>
    </source>
</evidence>
<evidence type="ECO:0000256" key="6">
    <source>
        <dbReference type="SAM" id="Phobius"/>
    </source>
</evidence>
<accession>A0ABT6YUV9</accession>
<feature type="transmembrane region" description="Helical" evidence="6">
    <location>
        <begin position="26"/>
        <end position="47"/>
    </location>
</feature>
<dbReference type="Proteomes" id="UP001236569">
    <property type="component" value="Unassembled WGS sequence"/>
</dbReference>
<evidence type="ECO:0000256" key="5">
    <source>
        <dbReference type="ARBA" id="ARBA00023136"/>
    </source>
</evidence>
<feature type="transmembrane region" description="Helical" evidence="6">
    <location>
        <begin position="169"/>
        <end position="190"/>
    </location>
</feature>
<feature type="transmembrane region" description="Helical" evidence="6">
    <location>
        <begin position="383"/>
        <end position="403"/>
    </location>
</feature>
<evidence type="ECO:0000256" key="3">
    <source>
        <dbReference type="ARBA" id="ARBA00022692"/>
    </source>
</evidence>
<dbReference type="PANTHER" id="PTHR30250:SF26">
    <property type="entry name" value="PSMA PROTEIN"/>
    <property type="match status" value="1"/>
</dbReference>
<feature type="transmembrane region" description="Helical" evidence="6">
    <location>
        <begin position="448"/>
        <end position="468"/>
    </location>
</feature>
<comment type="caution">
    <text evidence="7">The sequence shown here is derived from an EMBL/GenBank/DDBJ whole genome shotgun (WGS) entry which is preliminary data.</text>
</comment>
<evidence type="ECO:0000256" key="4">
    <source>
        <dbReference type="ARBA" id="ARBA00022989"/>
    </source>
</evidence>
<evidence type="ECO:0008006" key="9">
    <source>
        <dbReference type="Google" id="ProtNLM"/>
    </source>
</evidence>
<feature type="transmembrane region" description="Helical" evidence="6">
    <location>
        <begin position="105"/>
        <end position="128"/>
    </location>
</feature>
<dbReference type="RefSeq" id="WP_283372047.1">
    <property type="nucleotide sequence ID" value="NZ_JASHID010000029.1"/>
</dbReference>
<feature type="transmembrane region" description="Helical" evidence="6">
    <location>
        <begin position="294"/>
        <end position="318"/>
    </location>
</feature>
<dbReference type="InterPro" id="IPR050833">
    <property type="entry name" value="Poly_Biosynth_Transport"/>
</dbReference>
<keyword evidence="5 6" id="KW-0472">Membrane</keyword>
<feature type="transmembrane region" description="Helical" evidence="6">
    <location>
        <begin position="357"/>
        <end position="377"/>
    </location>
</feature>
<feature type="transmembrane region" description="Helical" evidence="6">
    <location>
        <begin position="68"/>
        <end position="93"/>
    </location>
</feature>
<feature type="transmembrane region" description="Helical" evidence="6">
    <location>
        <begin position="140"/>
        <end position="163"/>
    </location>
</feature>
<proteinExistence type="predicted"/>
<dbReference type="EMBL" id="JASHID010000029">
    <property type="protein sequence ID" value="MDI9867392.1"/>
    <property type="molecule type" value="Genomic_DNA"/>
</dbReference>
<comment type="subcellular location">
    <subcellularLocation>
        <location evidence="1">Cell membrane</location>
        <topology evidence="1">Multi-pass membrane protein</topology>
    </subcellularLocation>
</comment>
<name>A0ABT6YUV9_9BACT</name>
<keyword evidence="2" id="KW-1003">Cell membrane</keyword>
<gene>
    <name evidence="7" type="ORF">QM480_23820</name>
</gene>